<gene>
    <name evidence="1" type="ORF">OS242_08775</name>
</gene>
<sequence length="98" mass="11358">MLTYPDYITAVQTIVGEYMPNETILTPESADQLGERLLTAELVNPHEHKRGHHQTVLVSREKGQWIPVTVHFRTDDTGRIDYVRIHTNRFIKEYGQAI</sequence>
<dbReference type="RefSeq" id="WP_267151300.1">
    <property type="nucleotide sequence ID" value="NZ_JAPMLT010000003.1"/>
</dbReference>
<dbReference type="EMBL" id="JAPMLT010000003">
    <property type="protein sequence ID" value="MCX7570057.1"/>
    <property type="molecule type" value="Genomic_DNA"/>
</dbReference>
<protein>
    <recommendedName>
        <fullName evidence="3">DUF4258 domain-containing protein</fullName>
    </recommendedName>
</protein>
<accession>A0ABT3X280</accession>
<keyword evidence="2" id="KW-1185">Reference proteome</keyword>
<reference evidence="1 2" key="1">
    <citation type="submission" date="2022-11" db="EMBL/GenBank/DDBJ databases">
        <title>Study of microbial diversity in lake waters.</title>
        <authorList>
            <person name="Zhang J."/>
        </authorList>
    </citation>
    <scope>NUCLEOTIDE SEQUENCE [LARGE SCALE GENOMIC DNA]</scope>
    <source>
        <strain evidence="1 2">DT12</strain>
    </source>
</reference>
<dbReference type="Proteomes" id="UP001208017">
    <property type="component" value="Unassembled WGS sequence"/>
</dbReference>
<evidence type="ECO:0000313" key="2">
    <source>
        <dbReference type="Proteomes" id="UP001208017"/>
    </source>
</evidence>
<organism evidence="1 2">
    <name type="scientific">Tumebacillus lacus</name>
    <dbReference type="NCBI Taxonomy" id="2995335"/>
    <lineage>
        <taxon>Bacteria</taxon>
        <taxon>Bacillati</taxon>
        <taxon>Bacillota</taxon>
        <taxon>Bacilli</taxon>
        <taxon>Bacillales</taxon>
        <taxon>Alicyclobacillaceae</taxon>
        <taxon>Tumebacillus</taxon>
    </lineage>
</organism>
<evidence type="ECO:0000313" key="1">
    <source>
        <dbReference type="EMBL" id="MCX7570057.1"/>
    </source>
</evidence>
<proteinExistence type="predicted"/>
<evidence type="ECO:0008006" key="3">
    <source>
        <dbReference type="Google" id="ProtNLM"/>
    </source>
</evidence>
<name>A0ABT3X280_9BACL</name>
<comment type="caution">
    <text evidence="1">The sequence shown here is derived from an EMBL/GenBank/DDBJ whole genome shotgun (WGS) entry which is preliminary data.</text>
</comment>